<gene>
    <name evidence="3" type="ORF">SAMN04489727_2005</name>
</gene>
<dbReference type="RefSeq" id="WP_091305595.1">
    <property type="nucleotide sequence ID" value="NZ_FNSO01000003.1"/>
</dbReference>
<protein>
    <submittedName>
        <fullName evidence="3">DinB superfamily protein</fullName>
    </submittedName>
</protein>
<dbReference type="AlphaFoldDB" id="A0A1H4JMA7"/>
<dbReference type="InterPro" id="IPR024775">
    <property type="entry name" value="DinB-like"/>
</dbReference>
<feature type="domain" description="DinB-like" evidence="2">
    <location>
        <begin position="9"/>
        <end position="166"/>
    </location>
</feature>
<dbReference type="EMBL" id="FNSO01000003">
    <property type="protein sequence ID" value="SEB47016.1"/>
    <property type="molecule type" value="Genomic_DNA"/>
</dbReference>
<keyword evidence="1" id="KW-0472">Membrane</keyword>
<evidence type="ECO:0000256" key="1">
    <source>
        <dbReference type="SAM" id="Phobius"/>
    </source>
</evidence>
<dbReference type="Pfam" id="PF12867">
    <property type="entry name" value="DinB_2"/>
    <property type="match status" value="1"/>
</dbReference>
<proteinExistence type="predicted"/>
<dbReference type="InterPro" id="IPR034660">
    <property type="entry name" value="DinB/YfiT-like"/>
</dbReference>
<keyword evidence="1" id="KW-0812">Transmembrane</keyword>
<evidence type="ECO:0000313" key="4">
    <source>
        <dbReference type="Proteomes" id="UP000199622"/>
    </source>
</evidence>
<name>A0A1H4JMA7_9PSEU</name>
<organism evidence="3 4">
    <name type="scientific">Amycolatopsis tolypomycina</name>
    <dbReference type="NCBI Taxonomy" id="208445"/>
    <lineage>
        <taxon>Bacteria</taxon>
        <taxon>Bacillati</taxon>
        <taxon>Actinomycetota</taxon>
        <taxon>Actinomycetes</taxon>
        <taxon>Pseudonocardiales</taxon>
        <taxon>Pseudonocardiaceae</taxon>
        <taxon>Amycolatopsis</taxon>
    </lineage>
</organism>
<dbReference type="STRING" id="208445.SAMN04489727_2005"/>
<keyword evidence="4" id="KW-1185">Reference proteome</keyword>
<sequence length="170" mass="19647">MDQQAVHEQWEQDRATFHELVAAATTADLHRRSDGTRWTNQQLLFHLVFGYQIVRALLVLVRVFGRLPDPVSRGFAATLNAATRPFHVINYLGSCGGGLIGPDRAARWLDHIIASLHRSLDRADDADLVRRMHYPTRWDPFFQPCMTLADIYRYPARHFAFHQRQLTLSR</sequence>
<evidence type="ECO:0000313" key="3">
    <source>
        <dbReference type="EMBL" id="SEB47016.1"/>
    </source>
</evidence>
<keyword evidence="1" id="KW-1133">Transmembrane helix</keyword>
<dbReference type="OrthoDB" id="4196751at2"/>
<evidence type="ECO:0000259" key="2">
    <source>
        <dbReference type="Pfam" id="PF12867"/>
    </source>
</evidence>
<accession>A0A1H4JMA7</accession>
<dbReference type="SUPFAM" id="SSF109854">
    <property type="entry name" value="DinB/YfiT-like putative metalloenzymes"/>
    <property type="match status" value="1"/>
</dbReference>
<dbReference type="Gene3D" id="1.20.120.450">
    <property type="entry name" value="dinb family like domain"/>
    <property type="match status" value="1"/>
</dbReference>
<reference evidence="4" key="1">
    <citation type="submission" date="2016-10" db="EMBL/GenBank/DDBJ databases">
        <authorList>
            <person name="Varghese N."/>
            <person name="Submissions S."/>
        </authorList>
    </citation>
    <scope>NUCLEOTIDE SEQUENCE [LARGE SCALE GENOMIC DNA]</scope>
    <source>
        <strain evidence="4">DSM 44544</strain>
    </source>
</reference>
<feature type="transmembrane region" description="Helical" evidence="1">
    <location>
        <begin position="43"/>
        <end position="64"/>
    </location>
</feature>
<dbReference type="Proteomes" id="UP000199622">
    <property type="component" value="Unassembled WGS sequence"/>
</dbReference>